<protein>
    <submittedName>
        <fullName evidence="1">Uncharacterized protein</fullName>
    </submittedName>
</protein>
<sequence length="374" mass="43733">MEKRKIYDPIISFKHLPVTTATFLIPINGEIISYDNIFSLFDITYMSLPTNIKVRTHDKRRFNIPFCPVPGSILSVRYQGNTRGIITSLSSGYFRNSITMDISTREKNVNIKLSSDNIQLCGARSLDTAIEAVNHVLNHANKIQDNLDYMKSNPDLVEKAVEWMKKKTIGKNVIREDIISKKINLVCIMNDNEIILPWFDIREVKEGRIIDLFYSLATEFDYHSLLMNAIRNYYTKISLVCYKLSIKYNEIRREMTNYNYDTGFTINRRALFESINILYDKGKVGFISQFWNTVHSYVIVFLPVESDIGRPRGKKRKSTIIIYRSGRVTCSARNPNEGEKFYMMFSNMIMRLEPWIRVAEVREYVIKTKYFVKD</sequence>
<reference evidence="1" key="1">
    <citation type="journal article" date="2019" name="MBio">
        <title>Virus Genomes from Deep Sea Sediments Expand the Ocean Megavirome and Support Independent Origins of Viral Gigantism.</title>
        <authorList>
            <person name="Backstrom D."/>
            <person name="Yutin N."/>
            <person name="Jorgensen S.L."/>
            <person name="Dharamshi J."/>
            <person name="Homa F."/>
            <person name="Zaremba-Niedwiedzka K."/>
            <person name="Spang A."/>
            <person name="Wolf Y.I."/>
            <person name="Koonin E.V."/>
            <person name="Ettema T.J."/>
        </authorList>
    </citation>
    <scope>NUCLEOTIDE SEQUENCE</scope>
</reference>
<proteinExistence type="predicted"/>
<dbReference type="EMBL" id="MK500581">
    <property type="protein sequence ID" value="QBK92729.1"/>
    <property type="molecule type" value="Genomic_DNA"/>
</dbReference>
<name>A0A481ZCD6_9VIRU</name>
<accession>A0A481ZCD6</accession>
<gene>
    <name evidence="1" type="ORF">LCPAC401_03670</name>
</gene>
<evidence type="ECO:0000313" key="1">
    <source>
        <dbReference type="EMBL" id="QBK92729.1"/>
    </source>
</evidence>
<organism evidence="1">
    <name type="scientific">Pithovirus LCPAC401</name>
    <dbReference type="NCBI Taxonomy" id="2506595"/>
    <lineage>
        <taxon>Viruses</taxon>
        <taxon>Pithoviruses</taxon>
    </lineage>
</organism>